<sequence length="246" mass="28017">MVQQTPEDKYDEKTLADIETYGWHIVMIEDAEVLPAYAFSIGIYHTLGLPEICVFGIDNTDDVAQLINQVGELMRSGQQFHDGDISDEVLVDLPCKFRQVDKRYYRALFGYARWYHEGDDFPMLQCVWPDQEGNFPDQPNFDAELANAQPDLSVDEAWPFGNPKSQAVFTTRQVLEQDALITYVCHDEDGDWQFTCGTTNQTEDGQVVSLQQIVNQDPSVRQLADLPLGWEASRDSADDPWAIQKQ</sequence>
<evidence type="ECO:0000313" key="2">
    <source>
        <dbReference type="Proteomes" id="UP000253562"/>
    </source>
</evidence>
<dbReference type="EMBL" id="QPEX01000034">
    <property type="protein sequence ID" value="RCS44758.1"/>
    <property type="molecule type" value="Genomic_DNA"/>
</dbReference>
<evidence type="ECO:0000313" key="1">
    <source>
        <dbReference type="EMBL" id="RCS44758.1"/>
    </source>
</evidence>
<dbReference type="Proteomes" id="UP000253562">
    <property type="component" value="Unassembled WGS sequence"/>
</dbReference>
<protein>
    <submittedName>
        <fullName evidence="1">DUF4262 domain-containing protein</fullName>
    </submittedName>
</protein>
<proteinExistence type="predicted"/>
<name>A0A368KNE5_9BACT</name>
<dbReference type="InterPro" id="IPR025358">
    <property type="entry name" value="DUF4262"/>
</dbReference>
<dbReference type="AlphaFoldDB" id="A0A368KNE5"/>
<comment type="caution">
    <text evidence="1">The sequence shown here is derived from an EMBL/GenBank/DDBJ whole genome shotgun (WGS) entry which is preliminary data.</text>
</comment>
<dbReference type="Pfam" id="PF14081">
    <property type="entry name" value="DUF4262"/>
    <property type="match status" value="1"/>
</dbReference>
<dbReference type="RefSeq" id="WP_114370419.1">
    <property type="nucleotide sequence ID" value="NZ_QPEX01000034.1"/>
</dbReference>
<dbReference type="OrthoDB" id="9793188at2"/>
<accession>A0A368KNE5</accession>
<reference evidence="1 2" key="1">
    <citation type="submission" date="2018-07" db="EMBL/GenBank/DDBJ databases">
        <title>Comparative genomes isolates from brazilian mangrove.</title>
        <authorList>
            <person name="De Araujo J.E."/>
            <person name="Taketani R.G."/>
            <person name="Silva M.C.P."/>
            <person name="Lourenco M.V."/>
            <person name="Oliveira V.M."/>
            <person name="Andreote F.D."/>
        </authorList>
    </citation>
    <scope>NUCLEOTIDE SEQUENCE [LARGE SCALE GENOMIC DNA]</scope>
    <source>
        <strain evidence="1 2">HEX PRIS-MGV</strain>
    </source>
</reference>
<gene>
    <name evidence="1" type="ORF">DTL42_17745</name>
</gene>
<organism evidence="1 2">
    <name type="scientific">Bremerella cremea</name>
    <dbReference type="NCBI Taxonomy" id="1031537"/>
    <lineage>
        <taxon>Bacteria</taxon>
        <taxon>Pseudomonadati</taxon>
        <taxon>Planctomycetota</taxon>
        <taxon>Planctomycetia</taxon>
        <taxon>Pirellulales</taxon>
        <taxon>Pirellulaceae</taxon>
        <taxon>Bremerella</taxon>
    </lineage>
</organism>